<keyword evidence="4" id="KW-0560">Oxidoreductase</keyword>
<evidence type="ECO:0000256" key="6">
    <source>
        <dbReference type="ARBA" id="ARBA00023033"/>
    </source>
</evidence>
<keyword evidence="2 7" id="KW-0349">Heme</keyword>
<accession>A0A814E0Z8</accession>
<dbReference type="GO" id="GO:0016705">
    <property type="term" value="F:oxidoreductase activity, acting on paired donors, with incorporation or reduction of molecular oxygen"/>
    <property type="evidence" value="ECO:0007669"/>
    <property type="project" value="InterPro"/>
</dbReference>
<dbReference type="Pfam" id="PF00067">
    <property type="entry name" value="p450"/>
    <property type="match status" value="1"/>
</dbReference>
<name>A0A814E0Z8_9BILA</name>
<evidence type="ECO:0000256" key="2">
    <source>
        <dbReference type="ARBA" id="ARBA00022617"/>
    </source>
</evidence>
<dbReference type="PRINTS" id="PR00463">
    <property type="entry name" value="EP450I"/>
</dbReference>
<dbReference type="PRINTS" id="PR00385">
    <property type="entry name" value="P450"/>
</dbReference>
<keyword evidence="9" id="KW-1185">Reference proteome</keyword>
<dbReference type="CDD" id="cd11066">
    <property type="entry name" value="CYP_PhacA-like"/>
    <property type="match status" value="1"/>
</dbReference>
<comment type="caution">
    <text evidence="8">The sequence shown here is derived from an EMBL/GenBank/DDBJ whole genome shotgun (WGS) entry which is preliminary data.</text>
</comment>
<evidence type="ECO:0000256" key="3">
    <source>
        <dbReference type="ARBA" id="ARBA00022723"/>
    </source>
</evidence>
<dbReference type="GO" id="GO:0005506">
    <property type="term" value="F:iron ion binding"/>
    <property type="evidence" value="ECO:0007669"/>
    <property type="project" value="InterPro"/>
</dbReference>
<reference evidence="8" key="1">
    <citation type="submission" date="2021-02" db="EMBL/GenBank/DDBJ databases">
        <authorList>
            <person name="Nowell W R."/>
        </authorList>
    </citation>
    <scope>NUCLEOTIDE SEQUENCE</scope>
</reference>
<keyword evidence="6" id="KW-0503">Monooxygenase</keyword>
<evidence type="ECO:0000256" key="7">
    <source>
        <dbReference type="PIRSR" id="PIRSR602401-1"/>
    </source>
</evidence>
<evidence type="ECO:0000256" key="1">
    <source>
        <dbReference type="ARBA" id="ARBA00010617"/>
    </source>
</evidence>
<keyword evidence="3 7" id="KW-0479">Metal-binding</keyword>
<protein>
    <recommendedName>
        <fullName evidence="10">Cytochrome P450</fullName>
    </recommendedName>
</protein>
<keyword evidence="5 7" id="KW-0408">Iron</keyword>
<dbReference type="InterPro" id="IPR002401">
    <property type="entry name" value="Cyt_P450_E_grp-I"/>
</dbReference>
<proteinExistence type="inferred from homology"/>
<dbReference type="PANTHER" id="PTHR46300">
    <property type="entry name" value="P450, PUTATIVE (EUROFUNG)-RELATED-RELATED"/>
    <property type="match status" value="1"/>
</dbReference>
<comment type="similarity">
    <text evidence="1">Belongs to the cytochrome P450 family.</text>
</comment>
<feature type="binding site" description="axial binding residue" evidence="7">
    <location>
        <position position="432"/>
    </location>
    <ligand>
        <name>heme</name>
        <dbReference type="ChEBI" id="CHEBI:30413"/>
    </ligand>
    <ligandPart>
        <name>Fe</name>
        <dbReference type="ChEBI" id="CHEBI:18248"/>
    </ligandPart>
</feature>
<dbReference type="GO" id="GO:0020037">
    <property type="term" value="F:heme binding"/>
    <property type="evidence" value="ECO:0007669"/>
    <property type="project" value="InterPro"/>
</dbReference>
<dbReference type="InterPro" id="IPR001128">
    <property type="entry name" value="Cyt_P450"/>
</dbReference>
<sequence length="518" mass="58598">MAFVAWIGIIVIIWILFKILSSTDIPKINGLPEAPGWPIFGSLLQLGENHSLALSKLAKRLGPVFQIRLGNKRIVVANSYDSIKELWIRNQSSLISRPTLYTFHTVVSSSQGFTIGTSPWDESCKQRRKAAATALNKLAVQSYMPLIDSESYSAINEILKECEDGRIDINISPHLQRFALNTSLMLNYGTRFSSSFDALLKEIVEVEAAISRFRSTSNNWQDYIPLLRFFSTKSSEANSYRLRRDHYLEILLGGLKKDIANGTERSCITGNILKDPSAKLNENEIKSICLTMVSAGIDTVPANIIYGISYLSSAHGQQIQERAYQEIQDVYPDGDAWEKCLVEERVPYVTALYKEILRYFTVIPMCLPRRSISDIDYNGVIIPAGTLFYMNAFAGDYDENHFIDPYTFNPERYLGDVDGTPHFAYGAGSRMCAGSHLANRELFTFFIRFISAFRILEPNDPKDAAILDAMKANKSLTALVAEPKPFKCRFEPRNKKVLESWLEISRKRAENDEHSMRD</sequence>
<evidence type="ECO:0000313" key="8">
    <source>
        <dbReference type="EMBL" id="CAF0965648.1"/>
    </source>
</evidence>
<dbReference type="PANTHER" id="PTHR46300:SF9">
    <property type="entry name" value="P450, PUTATIVE-RELATED"/>
    <property type="match status" value="1"/>
</dbReference>
<organism evidence="8 9">
    <name type="scientific">Rotaria sordida</name>
    <dbReference type="NCBI Taxonomy" id="392033"/>
    <lineage>
        <taxon>Eukaryota</taxon>
        <taxon>Metazoa</taxon>
        <taxon>Spiralia</taxon>
        <taxon>Gnathifera</taxon>
        <taxon>Rotifera</taxon>
        <taxon>Eurotatoria</taxon>
        <taxon>Bdelloidea</taxon>
        <taxon>Philodinida</taxon>
        <taxon>Philodinidae</taxon>
        <taxon>Rotaria</taxon>
    </lineage>
</organism>
<dbReference type="InterPro" id="IPR050364">
    <property type="entry name" value="Cytochrome_P450_fung"/>
</dbReference>
<evidence type="ECO:0000256" key="5">
    <source>
        <dbReference type="ARBA" id="ARBA00023004"/>
    </source>
</evidence>
<comment type="cofactor">
    <cofactor evidence="7">
        <name>heme</name>
        <dbReference type="ChEBI" id="CHEBI:30413"/>
    </cofactor>
</comment>
<evidence type="ECO:0000313" key="9">
    <source>
        <dbReference type="Proteomes" id="UP000663870"/>
    </source>
</evidence>
<dbReference type="Proteomes" id="UP000663870">
    <property type="component" value="Unassembled WGS sequence"/>
</dbReference>
<dbReference type="FunFam" id="1.10.630.10:FF:000072">
    <property type="entry name" value="3-hydroxyphenylacetate 6 hydroxylase"/>
    <property type="match status" value="1"/>
</dbReference>
<dbReference type="Gene3D" id="1.10.630.10">
    <property type="entry name" value="Cytochrome P450"/>
    <property type="match status" value="1"/>
</dbReference>
<evidence type="ECO:0008006" key="10">
    <source>
        <dbReference type="Google" id="ProtNLM"/>
    </source>
</evidence>
<dbReference type="AlphaFoldDB" id="A0A814E0Z8"/>
<dbReference type="GO" id="GO:0004497">
    <property type="term" value="F:monooxygenase activity"/>
    <property type="evidence" value="ECO:0007669"/>
    <property type="project" value="UniProtKB-KW"/>
</dbReference>
<dbReference type="SUPFAM" id="SSF48264">
    <property type="entry name" value="Cytochrome P450"/>
    <property type="match status" value="1"/>
</dbReference>
<gene>
    <name evidence="8" type="ORF">JXQ802_LOCUS12404</name>
</gene>
<dbReference type="EMBL" id="CAJNOL010000255">
    <property type="protein sequence ID" value="CAF0965648.1"/>
    <property type="molecule type" value="Genomic_DNA"/>
</dbReference>
<dbReference type="InterPro" id="IPR036396">
    <property type="entry name" value="Cyt_P450_sf"/>
</dbReference>
<evidence type="ECO:0000256" key="4">
    <source>
        <dbReference type="ARBA" id="ARBA00023002"/>
    </source>
</evidence>